<reference evidence="1 2" key="1">
    <citation type="submission" date="2014-10" db="EMBL/GenBank/DDBJ databases">
        <title>Genome sequence of Ponticoccus sp. strain UMTAT08 isolated from clonal culture of toxic dinoflagellate Alexandrium tamiyavanichii.</title>
        <authorList>
            <person name="Gan H.Y."/>
            <person name="Muhd D.-D."/>
            <person name="Mohd Noor M.E."/>
            <person name="Yeong Y.S."/>
            <person name="Usup G."/>
        </authorList>
    </citation>
    <scope>NUCLEOTIDE SEQUENCE [LARGE SCALE GENOMIC DNA]</scope>
    <source>
        <strain evidence="1 2">UMTAT08</strain>
    </source>
</reference>
<sequence length="231" mass="25773">MITKTDWPVMPLKIEGNEAEFFSPHQWNTIEAATARIYPTDKDPGAREANVVRYIDRYISGIDYIFASGDGSGFLKMSGKLADAWRARIARLQANYKQGIEQLDALSQDSFGKNFVDLGEKQQDDILALMSGQPKPEPVVLSQTSPLSSALQGVGDDGMGFFEALCLHTRQGMFCDPVYGGNENRVGWDLVGFPGPKSLKDTLDMTYSIKEYFVHDVPWEDLVPHYAEHKS</sequence>
<evidence type="ECO:0000313" key="2">
    <source>
        <dbReference type="Proteomes" id="UP000030960"/>
    </source>
</evidence>
<evidence type="ECO:0000313" key="1">
    <source>
        <dbReference type="EMBL" id="KHQ50133.1"/>
    </source>
</evidence>
<accession>A0A0B3RTN8</accession>
<keyword evidence="2" id="KW-1185">Reference proteome</keyword>
<proteinExistence type="predicted"/>
<dbReference type="RefSeq" id="WP_052244889.1">
    <property type="nucleotide sequence ID" value="NZ_JSUQ01000031.1"/>
</dbReference>
<dbReference type="EMBL" id="JSUQ01000031">
    <property type="protein sequence ID" value="KHQ50133.1"/>
    <property type="molecule type" value="Genomic_DNA"/>
</dbReference>
<dbReference type="InterPro" id="IPR027056">
    <property type="entry name" value="Gluconate_2DH_su3"/>
</dbReference>
<gene>
    <name evidence="1" type="ORF">OA50_05364</name>
</gene>
<protein>
    <submittedName>
        <fullName evidence="1">Gluconate 2-dehydrogenase, membrane-bound, gamma subunit</fullName>
    </submittedName>
</protein>
<dbReference type="Proteomes" id="UP000030960">
    <property type="component" value="Unassembled WGS sequence"/>
</dbReference>
<dbReference type="AlphaFoldDB" id="A0A0B3RTN8"/>
<dbReference type="Pfam" id="PF13618">
    <property type="entry name" value="Gluconate_2-dh3"/>
    <property type="match status" value="1"/>
</dbReference>
<organism evidence="1 2">
    <name type="scientific">Mameliella alba</name>
    <dbReference type="NCBI Taxonomy" id="561184"/>
    <lineage>
        <taxon>Bacteria</taxon>
        <taxon>Pseudomonadati</taxon>
        <taxon>Pseudomonadota</taxon>
        <taxon>Alphaproteobacteria</taxon>
        <taxon>Rhodobacterales</taxon>
        <taxon>Roseobacteraceae</taxon>
        <taxon>Mameliella</taxon>
    </lineage>
</organism>
<dbReference type="OrthoDB" id="8400810at2"/>
<comment type="caution">
    <text evidence="1">The sequence shown here is derived from an EMBL/GenBank/DDBJ whole genome shotgun (WGS) entry which is preliminary data.</text>
</comment>
<name>A0A0B3RTN8_9RHOB</name>